<sequence>MERPREPAAKAAADRGNEFAWYMSGVWIYFFSAGIQGVLFPWIVAIVLHESSDRVGIAQMLSMLPMMVLGLFGGAMADRRELRTHLFRLQLAAIVPPAILAMLIFTGWLSYPLMICYALLMSALGGFVMPARDAMLSRVAASRPGGHIQHAVALVMGGQFLAQVIGYLVAGSAVIVGAPALLALQCLGLGLAAFTTSRLSVVLPTPRPGAPARRSPFRDVREGLEAVWRHESIRPVLLYSFFSGVLFMGVFLVLFPVLVCDVYHGTSFEIGFLNMCFFGGIGFSSLMLSRFRPIKRQGRMMMLTGFTGSIVTILMHFGPPLWTVNLLALIWGLSGGISMSQSRAIVQEAATEALRARMLAAFQLGSIGGGPIGALLTGFVAKWLGPLNALLVPCTLMMVLWLAIFFFTPLWNVEA</sequence>
<keyword evidence="5 6" id="KW-0472">Membrane</keyword>
<name>A0A6N6VK76_9HYPH</name>
<feature type="transmembrane region" description="Helical" evidence="6">
    <location>
        <begin position="390"/>
        <end position="411"/>
    </location>
</feature>
<proteinExistence type="predicted"/>
<keyword evidence="3 6" id="KW-0812">Transmembrane</keyword>
<dbReference type="GO" id="GO:0005886">
    <property type="term" value="C:plasma membrane"/>
    <property type="evidence" value="ECO:0007669"/>
    <property type="project" value="UniProtKB-SubCell"/>
</dbReference>
<dbReference type="InterPro" id="IPR011701">
    <property type="entry name" value="MFS"/>
</dbReference>
<keyword evidence="2" id="KW-1003">Cell membrane</keyword>
<evidence type="ECO:0000256" key="6">
    <source>
        <dbReference type="SAM" id="Phobius"/>
    </source>
</evidence>
<dbReference type="InterPro" id="IPR036259">
    <property type="entry name" value="MFS_trans_sf"/>
</dbReference>
<gene>
    <name evidence="8" type="ORF">F2P47_04395</name>
</gene>
<feature type="transmembrane region" description="Helical" evidence="6">
    <location>
        <begin position="21"/>
        <end position="44"/>
    </location>
</feature>
<evidence type="ECO:0000256" key="2">
    <source>
        <dbReference type="ARBA" id="ARBA00022475"/>
    </source>
</evidence>
<evidence type="ECO:0000256" key="4">
    <source>
        <dbReference type="ARBA" id="ARBA00022989"/>
    </source>
</evidence>
<dbReference type="SUPFAM" id="SSF103473">
    <property type="entry name" value="MFS general substrate transporter"/>
    <property type="match status" value="1"/>
</dbReference>
<accession>A0A6N6VK76</accession>
<dbReference type="Gene3D" id="1.20.1250.20">
    <property type="entry name" value="MFS general substrate transporter like domains"/>
    <property type="match status" value="1"/>
</dbReference>
<feature type="transmembrane region" description="Helical" evidence="6">
    <location>
        <begin position="324"/>
        <end position="346"/>
    </location>
</feature>
<feature type="transmembrane region" description="Helical" evidence="6">
    <location>
        <begin position="270"/>
        <end position="288"/>
    </location>
</feature>
<dbReference type="InterPro" id="IPR020846">
    <property type="entry name" value="MFS_dom"/>
</dbReference>
<evidence type="ECO:0000256" key="1">
    <source>
        <dbReference type="ARBA" id="ARBA00004651"/>
    </source>
</evidence>
<evidence type="ECO:0000259" key="7">
    <source>
        <dbReference type="PROSITE" id="PS50850"/>
    </source>
</evidence>
<keyword evidence="4 6" id="KW-1133">Transmembrane helix</keyword>
<dbReference type="RefSeq" id="WP_152214952.1">
    <property type="nucleotide sequence ID" value="NZ_WESC01000003.1"/>
</dbReference>
<comment type="caution">
    <text evidence="8">The sequence shown here is derived from an EMBL/GenBank/DDBJ whole genome shotgun (WGS) entry which is preliminary data.</text>
</comment>
<feature type="transmembrane region" description="Helical" evidence="6">
    <location>
        <begin position="176"/>
        <end position="194"/>
    </location>
</feature>
<dbReference type="Proteomes" id="UP000468901">
    <property type="component" value="Unassembled WGS sequence"/>
</dbReference>
<feature type="transmembrane region" description="Helical" evidence="6">
    <location>
        <begin position="86"/>
        <end position="105"/>
    </location>
</feature>
<dbReference type="GO" id="GO:0022857">
    <property type="term" value="F:transmembrane transporter activity"/>
    <property type="evidence" value="ECO:0007669"/>
    <property type="project" value="InterPro"/>
</dbReference>
<feature type="domain" description="Major facilitator superfamily (MFS) profile" evidence="7">
    <location>
        <begin position="233"/>
        <end position="415"/>
    </location>
</feature>
<feature type="transmembrane region" description="Helical" evidence="6">
    <location>
        <begin position="358"/>
        <end position="384"/>
    </location>
</feature>
<organism evidence="8 9">
    <name type="scientific">Parvibaculum sedimenti</name>
    <dbReference type="NCBI Taxonomy" id="2608632"/>
    <lineage>
        <taxon>Bacteria</taxon>
        <taxon>Pseudomonadati</taxon>
        <taxon>Pseudomonadota</taxon>
        <taxon>Alphaproteobacteria</taxon>
        <taxon>Hyphomicrobiales</taxon>
        <taxon>Parvibaculaceae</taxon>
        <taxon>Parvibaculum</taxon>
    </lineage>
</organism>
<dbReference type="EMBL" id="WESC01000003">
    <property type="protein sequence ID" value="KAB7741649.1"/>
    <property type="molecule type" value="Genomic_DNA"/>
</dbReference>
<comment type="subcellular location">
    <subcellularLocation>
        <location evidence="1">Cell membrane</location>
        <topology evidence="1">Multi-pass membrane protein</topology>
    </subcellularLocation>
</comment>
<dbReference type="CDD" id="cd06173">
    <property type="entry name" value="MFS_MefA_like"/>
    <property type="match status" value="1"/>
</dbReference>
<dbReference type="PROSITE" id="PS00217">
    <property type="entry name" value="SUGAR_TRANSPORT_2"/>
    <property type="match status" value="1"/>
</dbReference>
<protein>
    <submittedName>
        <fullName evidence="8">MFS transporter</fullName>
    </submittedName>
</protein>
<dbReference type="Pfam" id="PF07690">
    <property type="entry name" value="MFS_1"/>
    <property type="match status" value="1"/>
</dbReference>
<feature type="transmembrane region" description="Helical" evidence="6">
    <location>
        <begin position="236"/>
        <end position="258"/>
    </location>
</feature>
<dbReference type="PANTHER" id="PTHR23513">
    <property type="entry name" value="INTEGRAL MEMBRANE EFFLUX PROTEIN-RELATED"/>
    <property type="match status" value="1"/>
</dbReference>
<evidence type="ECO:0000313" key="9">
    <source>
        <dbReference type="Proteomes" id="UP000468901"/>
    </source>
</evidence>
<dbReference type="PANTHER" id="PTHR23513:SF11">
    <property type="entry name" value="STAPHYLOFERRIN A TRANSPORTER"/>
    <property type="match status" value="1"/>
</dbReference>
<evidence type="ECO:0000256" key="3">
    <source>
        <dbReference type="ARBA" id="ARBA00022692"/>
    </source>
</evidence>
<dbReference type="AlphaFoldDB" id="A0A6N6VK76"/>
<keyword evidence="9" id="KW-1185">Reference proteome</keyword>
<feature type="transmembrane region" description="Helical" evidence="6">
    <location>
        <begin position="300"/>
        <end position="318"/>
    </location>
</feature>
<feature type="transmembrane region" description="Helical" evidence="6">
    <location>
        <begin position="151"/>
        <end position="170"/>
    </location>
</feature>
<dbReference type="InterPro" id="IPR005829">
    <property type="entry name" value="Sugar_transporter_CS"/>
</dbReference>
<feature type="transmembrane region" description="Helical" evidence="6">
    <location>
        <begin position="56"/>
        <end position="74"/>
    </location>
</feature>
<reference evidence="8 9" key="1">
    <citation type="submission" date="2019-09" db="EMBL/GenBank/DDBJ databases">
        <title>Parvibaculum sedimenti sp. nov., isolated from sediment.</title>
        <authorList>
            <person name="Wang Y."/>
        </authorList>
    </citation>
    <scope>NUCLEOTIDE SEQUENCE [LARGE SCALE GENOMIC DNA]</scope>
    <source>
        <strain evidence="8 9">HXT-9</strain>
    </source>
</reference>
<feature type="transmembrane region" description="Helical" evidence="6">
    <location>
        <begin position="111"/>
        <end position="130"/>
    </location>
</feature>
<evidence type="ECO:0000313" key="8">
    <source>
        <dbReference type="EMBL" id="KAB7741649.1"/>
    </source>
</evidence>
<dbReference type="PROSITE" id="PS50850">
    <property type="entry name" value="MFS"/>
    <property type="match status" value="1"/>
</dbReference>
<evidence type="ECO:0000256" key="5">
    <source>
        <dbReference type="ARBA" id="ARBA00023136"/>
    </source>
</evidence>